<dbReference type="AlphaFoldDB" id="A0A849VH14"/>
<gene>
    <name evidence="2" type="ORF">HG263_19535</name>
</gene>
<evidence type="ECO:0000313" key="3">
    <source>
        <dbReference type="Proteomes" id="UP000586305"/>
    </source>
</evidence>
<dbReference type="Proteomes" id="UP000586305">
    <property type="component" value="Unassembled WGS sequence"/>
</dbReference>
<feature type="transmembrane region" description="Helical" evidence="1">
    <location>
        <begin position="94"/>
        <end position="113"/>
    </location>
</feature>
<keyword evidence="1" id="KW-0472">Membrane</keyword>
<feature type="transmembrane region" description="Helical" evidence="1">
    <location>
        <begin position="66"/>
        <end position="82"/>
    </location>
</feature>
<evidence type="ECO:0008006" key="4">
    <source>
        <dbReference type="Google" id="ProtNLM"/>
    </source>
</evidence>
<dbReference type="EMBL" id="JABBPG010000011">
    <property type="protein sequence ID" value="NOU52702.1"/>
    <property type="molecule type" value="Genomic_DNA"/>
</dbReference>
<accession>A0A849VH14</accession>
<evidence type="ECO:0000256" key="1">
    <source>
        <dbReference type="SAM" id="Phobius"/>
    </source>
</evidence>
<evidence type="ECO:0000313" key="2">
    <source>
        <dbReference type="EMBL" id="NOU52702.1"/>
    </source>
</evidence>
<proteinExistence type="predicted"/>
<organism evidence="2 3">
    <name type="scientific">Pseudoalteromonas caenipelagi</name>
    <dbReference type="NCBI Taxonomy" id="2726988"/>
    <lineage>
        <taxon>Bacteria</taxon>
        <taxon>Pseudomonadati</taxon>
        <taxon>Pseudomonadota</taxon>
        <taxon>Gammaproteobacteria</taxon>
        <taxon>Alteromonadales</taxon>
        <taxon>Pseudoalteromonadaceae</taxon>
        <taxon>Pseudoalteromonas</taxon>
    </lineage>
</organism>
<feature type="transmembrane region" description="Helical" evidence="1">
    <location>
        <begin position="37"/>
        <end position="60"/>
    </location>
</feature>
<keyword evidence="3" id="KW-1185">Reference proteome</keyword>
<keyword evidence="1" id="KW-0812">Transmembrane</keyword>
<reference evidence="2 3" key="1">
    <citation type="submission" date="2020-04" db="EMBL/GenBank/DDBJ databases">
        <title>Pseudoalteromonas caenipelagi sp. nov., isolated from a tidal flat.</title>
        <authorList>
            <person name="Park S."/>
            <person name="Yoon J.-H."/>
        </authorList>
    </citation>
    <scope>NUCLEOTIDE SEQUENCE [LARGE SCALE GENOMIC DNA]</scope>
    <source>
        <strain evidence="2 3">JBTF-M23</strain>
    </source>
</reference>
<keyword evidence="1" id="KW-1133">Transmembrane helix</keyword>
<protein>
    <recommendedName>
        <fullName evidence="4">Membrane protein triplicated sequence</fullName>
    </recommendedName>
</protein>
<feature type="transmembrane region" description="Helical" evidence="1">
    <location>
        <begin position="125"/>
        <end position="148"/>
    </location>
</feature>
<feature type="transmembrane region" description="Helical" evidence="1">
    <location>
        <begin position="12"/>
        <end position="30"/>
    </location>
</feature>
<sequence length="174" mass="20393">MFGELSLHFETIVVLGFILAFIFNLSFFLLKLSQNSSLVFSSCVMAASYFLSNHFFDIILDTSFQYLIWLAFDLVTILLIWLPHKVLKLRFSTASIYVFLGLSINSVLFLLMHMDISLLVNRQHWWFWTTYSILINVFDLMMVAALILNRDFLLFLKLSNKIKKGFRKQVALRD</sequence>
<dbReference type="RefSeq" id="WP_171627752.1">
    <property type="nucleotide sequence ID" value="NZ_JABBPG010000011.1"/>
</dbReference>
<comment type="caution">
    <text evidence="2">The sequence shown here is derived from an EMBL/GenBank/DDBJ whole genome shotgun (WGS) entry which is preliminary data.</text>
</comment>
<name>A0A849VH14_9GAMM</name>